<accession>A0A9P0ZF29</accession>
<evidence type="ECO:0000259" key="2">
    <source>
        <dbReference type="PROSITE" id="PS51011"/>
    </source>
</evidence>
<dbReference type="PROSITE" id="PS51011">
    <property type="entry name" value="ARID"/>
    <property type="match status" value="1"/>
</dbReference>
<dbReference type="InterPro" id="IPR036431">
    <property type="entry name" value="ARID_dom_sf"/>
</dbReference>
<evidence type="ECO:0000256" key="1">
    <source>
        <dbReference type="SAM" id="MobiDB-lite"/>
    </source>
</evidence>
<comment type="caution">
    <text evidence="3">The sequence shown here is derived from an EMBL/GenBank/DDBJ whole genome shotgun (WGS) entry which is preliminary data.</text>
</comment>
<name>A0A9P0ZF29_CUSEU</name>
<dbReference type="Pfam" id="PF01388">
    <property type="entry name" value="ARID"/>
    <property type="match status" value="1"/>
</dbReference>
<protein>
    <recommendedName>
        <fullName evidence="2">ARID domain-containing protein</fullName>
    </recommendedName>
</protein>
<gene>
    <name evidence="3" type="ORF">CEURO_LOCUS13494</name>
</gene>
<sequence>MAGWSKRVNGSGLECLRSLENPQEKLLDYIVGVKGYRKEVEGERTNTETGVLFTKLVVHLLEESHSPRCSIQMPPRLENDKPVNLFMLYLVVRERGGYEAVSRNGLWDEVARECGFDLPSGVPLKLVYAQYLNALDRWLQKQLKEPKSPERNSGMDVGGISMDMDPSFMNVIRTILEVKAGKKNVNSADLENSNIVEPSVIVKTNVSVKKDDNWPATTLLKEENAISRKRKHESYLDMVNWVLTAAKDPCNTSIRKIPDVSNWNSYGTDTIWKQALLLKGLMLLKQNTDSSCQNSVLQKSQKMHPAMYEDKSALSDRVRCSQRLVAQEDSFKKKRTQISSISSTKSVPNTDDPSDTQNTPTQDLDAGRWWNQHRRKRTPVGRNFQAEVPEWTGEIIESDSKWLGHQIWPLPKGEKRGMLIERIPIGKGRQENCGCQNRGSYECVKFHISEKRTNLKFELGSAFYLWKLNCTGEDVATYWTKEEEKKFKEIVIAGSPISESKSFWDEIFKEFPKKSRDALISYHFNVFLLRRRAHQNRFTPTEIDSDDDEEHCGPRANSFGREPTKPSNPIFSSSKK</sequence>
<dbReference type="SMART" id="SM00501">
    <property type="entry name" value="BRIGHT"/>
    <property type="match status" value="1"/>
</dbReference>
<feature type="compositionally biased region" description="Polar residues" evidence="1">
    <location>
        <begin position="565"/>
        <end position="576"/>
    </location>
</feature>
<keyword evidence="4" id="KW-1185">Reference proteome</keyword>
<feature type="compositionally biased region" description="Polar residues" evidence="1">
    <location>
        <begin position="337"/>
        <end position="362"/>
    </location>
</feature>
<dbReference type="SUPFAM" id="SSF46774">
    <property type="entry name" value="ARID-like"/>
    <property type="match status" value="1"/>
</dbReference>
<feature type="region of interest" description="Disordered" evidence="1">
    <location>
        <begin position="539"/>
        <end position="576"/>
    </location>
</feature>
<dbReference type="InterPro" id="IPR001606">
    <property type="entry name" value="ARID_dom"/>
</dbReference>
<dbReference type="PANTHER" id="PTHR46410:SF1">
    <property type="entry name" value="AT-RICH INTERACTIVE DOMAIN-CONTAINING PROTEIN 1"/>
    <property type="match status" value="1"/>
</dbReference>
<dbReference type="OrthoDB" id="1938591at2759"/>
<evidence type="ECO:0000313" key="4">
    <source>
        <dbReference type="Proteomes" id="UP001152484"/>
    </source>
</evidence>
<feature type="region of interest" description="Disordered" evidence="1">
    <location>
        <begin position="335"/>
        <end position="372"/>
    </location>
</feature>
<feature type="domain" description="ARID" evidence="2">
    <location>
        <begin position="47"/>
        <end position="140"/>
    </location>
</feature>
<dbReference type="Gene3D" id="1.10.150.60">
    <property type="entry name" value="ARID DNA-binding domain"/>
    <property type="match status" value="1"/>
</dbReference>
<dbReference type="GO" id="GO:0003677">
    <property type="term" value="F:DNA binding"/>
    <property type="evidence" value="ECO:0007669"/>
    <property type="project" value="InterPro"/>
</dbReference>
<dbReference type="AlphaFoldDB" id="A0A9P0ZF29"/>
<dbReference type="CDD" id="cd16100">
    <property type="entry name" value="ARID"/>
    <property type="match status" value="1"/>
</dbReference>
<dbReference type="EMBL" id="CAMAPE010000035">
    <property type="protein sequence ID" value="CAH9096663.1"/>
    <property type="molecule type" value="Genomic_DNA"/>
</dbReference>
<dbReference type="SMART" id="SM01014">
    <property type="entry name" value="ARID"/>
    <property type="match status" value="1"/>
</dbReference>
<dbReference type="PANTHER" id="PTHR46410">
    <property type="entry name" value="AT-RICH INTERACTIVE DOMAIN-CONTAINING PROTEIN 2"/>
    <property type="match status" value="1"/>
</dbReference>
<reference evidence="3" key="1">
    <citation type="submission" date="2022-07" db="EMBL/GenBank/DDBJ databases">
        <authorList>
            <person name="Macas J."/>
            <person name="Novak P."/>
            <person name="Neumann P."/>
        </authorList>
    </citation>
    <scope>NUCLEOTIDE SEQUENCE</scope>
</reference>
<evidence type="ECO:0000313" key="3">
    <source>
        <dbReference type="EMBL" id="CAH9096663.1"/>
    </source>
</evidence>
<dbReference type="Proteomes" id="UP001152484">
    <property type="component" value="Unassembled WGS sequence"/>
</dbReference>
<organism evidence="3 4">
    <name type="scientific">Cuscuta europaea</name>
    <name type="common">European dodder</name>
    <dbReference type="NCBI Taxonomy" id="41803"/>
    <lineage>
        <taxon>Eukaryota</taxon>
        <taxon>Viridiplantae</taxon>
        <taxon>Streptophyta</taxon>
        <taxon>Embryophyta</taxon>
        <taxon>Tracheophyta</taxon>
        <taxon>Spermatophyta</taxon>
        <taxon>Magnoliopsida</taxon>
        <taxon>eudicotyledons</taxon>
        <taxon>Gunneridae</taxon>
        <taxon>Pentapetalae</taxon>
        <taxon>asterids</taxon>
        <taxon>lamiids</taxon>
        <taxon>Solanales</taxon>
        <taxon>Convolvulaceae</taxon>
        <taxon>Cuscuteae</taxon>
        <taxon>Cuscuta</taxon>
        <taxon>Cuscuta subgen. Cuscuta</taxon>
    </lineage>
</organism>
<proteinExistence type="predicted"/>